<protein>
    <submittedName>
        <fullName evidence="1">Uncharacterized protein</fullName>
    </submittedName>
</protein>
<evidence type="ECO:0000313" key="1">
    <source>
        <dbReference type="EMBL" id="RNA44800.1"/>
    </source>
</evidence>
<dbReference type="Proteomes" id="UP000276133">
    <property type="component" value="Unassembled WGS sequence"/>
</dbReference>
<name>A0A3M7TAG0_BRAPC</name>
<dbReference type="AlphaFoldDB" id="A0A3M7TAG0"/>
<reference evidence="1 2" key="1">
    <citation type="journal article" date="2018" name="Sci. Rep.">
        <title>Genomic signatures of local adaptation to the degree of environmental predictability in rotifers.</title>
        <authorList>
            <person name="Franch-Gras L."/>
            <person name="Hahn C."/>
            <person name="Garcia-Roger E.M."/>
            <person name="Carmona M.J."/>
            <person name="Serra M."/>
            <person name="Gomez A."/>
        </authorList>
    </citation>
    <scope>NUCLEOTIDE SEQUENCE [LARGE SCALE GENOMIC DNA]</scope>
    <source>
        <strain evidence="1">HYR1</strain>
    </source>
</reference>
<keyword evidence="2" id="KW-1185">Reference proteome</keyword>
<comment type="caution">
    <text evidence="1">The sequence shown here is derived from an EMBL/GenBank/DDBJ whole genome shotgun (WGS) entry which is preliminary data.</text>
</comment>
<gene>
    <name evidence="1" type="ORF">BpHYR1_007661</name>
</gene>
<dbReference type="EMBL" id="REGN01000058">
    <property type="protein sequence ID" value="RNA44800.1"/>
    <property type="molecule type" value="Genomic_DNA"/>
</dbReference>
<evidence type="ECO:0000313" key="2">
    <source>
        <dbReference type="Proteomes" id="UP000276133"/>
    </source>
</evidence>
<proteinExistence type="predicted"/>
<accession>A0A3M7TAG0</accession>
<sequence length="127" mass="14969">MSINPQFLFTFIHKIQARLFFGKSEQILLVGSCVKIKRNVKSINTHTHEILYLTTFLNLFKHELFGGFEHQFFLFLVHDQLYSTIQNRVNENLLNVYTLYRQIVNCFGAKPKQNMNKTEAAQKQNKT</sequence>
<organism evidence="1 2">
    <name type="scientific">Brachionus plicatilis</name>
    <name type="common">Marine rotifer</name>
    <name type="synonym">Brachionus muelleri</name>
    <dbReference type="NCBI Taxonomy" id="10195"/>
    <lineage>
        <taxon>Eukaryota</taxon>
        <taxon>Metazoa</taxon>
        <taxon>Spiralia</taxon>
        <taxon>Gnathifera</taxon>
        <taxon>Rotifera</taxon>
        <taxon>Eurotatoria</taxon>
        <taxon>Monogononta</taxon>
        <taxon>Pseudotrocha</taxon>
        <taxon>Ploima</taxon>
        <taxon>Brachionidae</taxon>
        <taxon>Brachionus</taxon>
    </lineage>
</organism>